<dbReference type="Gene3D" id="1.10.287.110">
    <property type="entry name" value="DnaJ domain"/>
    <property type="match status" value="1"/>
</dbReference>
<dbReference type="InterPro" id="IPR036869">
    <property type="entry name" value="J_dom_sf"/>
</dbReference>
<evidence type="ECO:0000256" key="5">
    <source>
        <dbReference type="ARBA" id="ARBA00023065"/>
    </source>
</evidence>
<dbReference type="SUPFAM" id="SSF51206">
    <property type="entry name" value="cAMP-binding domain-like"/>
    <property type="match status" value="1"/>
</dbReference>
<dbReference type="PANTHER" id="PTHR45689">
    <property type="entry name" value="I[[H]] CHANNEL, ISOFORM E"/>
    <property type="match status" value="1"/>
</dbReference>
<feature type="transmembrane region" description="Helical" evidence="9">
    <location>
        <begin position="791"/>
        <end position="812"/>
    </location>
</feature>
<dbReference type="InterPro" id="IPR005821">
    <property type="entry name" value="Ion_trans_dom"/>
</dbReference>
<accession>A0A812J0I8</accession>
<dbReference type="GO" id="GO:0003254">
    <property type="term" value="P:regulation of membrane depolarization"/>
    <property type="evidence" value="ECO:0007669"/>
    <property type="project" value="TreeGrafter"/>
</dbReference>
<dbReference type="Pfam" id="PF20717">
    <property type="entry name" value="DUF6829"/>
    <property type="match status" value="1"/>
</dbReference>
<dbReference type="GO" id="GO:0035725">
    <property type="term" value="P:sodium ion transmembrane transport"/>
    <property type="evidence" value="ECO:0007669"/>
    <property type="project" value="TreeGrafter"/>
</dbReference>
<comment type="caution">
    <text evidence="12">The sequence shown here is derived from an EMBL/GenBank/DDBJ whole genome shotgun (WGS) entry which is preliminary data.</text>
</comment>
<evidence type="ECO:0000256" key="1">
    <source>
        <dbReference type="ARBA" id="ARBA00004141"/>
    </source>
</evidence>
<dbReference type="PANTHER" id="PTHR45689:SF5">
    <property type="entry name" value="I[[H]] CHANNEL, ISOFORM E"/>
    <property type="match status" value="1"/>
</dbReference>
<dbReference type="PROSITE" id="PS00636">
    <property type="entry name" value="DNAJ_1"/>
    <property type="match status" value="1"/>
</dbReference>
<evidence type="ECO:0000256" key="8">
    <source>
        <dbReference type="SAM" id="MobiDB-lite"/>
    </source>
</evidence>
<keyword evidence="3 9" id="KW-0812">Transmembrane</keyword>
<dbReference type="Pfam" id="PF00226">
    <property type="entry name" value="DnaJ"/>
    <property type="match status" value="1"/>
</dbReference>
<dbReference type="SMART" id="SM00271">
    <property type="entry name" value="DnaJ"/>
    <property type="match status" value="1"/>
</dbReference>
<dbReference type="InterPro" id="IPR014710">
    <property type="entry name" value="RmlC-like_jellyroll"/>
</dbReference>
<feature type="compositionally biased region" description="Polar residues" evidence="8">
    <location>
        <begin position="455"/>
        <end position="467"/>
    </location>
</feature>
<dbReference type="OrthoDB" id="411604at2759"/>
<sequence length="1532" mass="172503">MAGEAELEEVDVNEKDLYKILGVSKGAKADELKKAYRQKSLKYHPDKNPSPDAKIKFQRIAEAYSVLSDDKKRLKYDKSGDMDLEDFDMDQFLNMWVGEMMEDGGIVDDMMQSVLPWRDDHEKMQQFMEENIVSVGGKLQCQICGHTGSNKRLMMIHFERKHLHDCEEWAKETIKSMKSSFESFMKQVTGIGDPSGEFLLPDGTKADVSKVPVPDIRAHMQKRVDKAKVLDEVLEMYRVVAGSDLAGNDGPVAAEEQSEVKRPTALPEPKKLADILGVPLEEAQALREDKPRLLRRLQNRIEELNEEEDEAEDLLQPMGGFPEGMGFGLDGLDGLEELLGASGMPPALQRLLGEDADLEALKDVLGSPGSFPPDFLQRGPDPGRMQDFSEMSLQRLLGGPGGPGLEELQAAMLHVYLLAVAQWRQLLTAESFESLRADLAEFHHRMKVKLDGLQSTLSTPEGGTEQATEIEEDVPVSEPRALLGRKKTNQDELGDFSRRYAVCFGAPFSREMRLHSRWMERSYRDGSLDSVKTRMRESSQAFIESEQLQPNKETVSRLAPWHPDGRFRLVWDAMGSFLVLTDAFISPVALAWDIPHSSNVGLTLMFWCGLIFWSCDIAANLNTAIYVRGRLVRDRAAIALSYLSTWAIFDVSLVTLDLANAFAADTISAAAAFRLARVIRAFRLLRLLKIARLQTVVQELAASTGRQWLMLVIAIINTTFVLLVLAHMLTCIWVWLGRSTQSEGRESWIDINGAATLSIPLQYLHSLRYVMNSPSPPTIAPDNGQERLFDILTYWFSILVMGTTISTIAGSLHDLRAMNEARARQRREVRLYLTGQNASYELVSRIMKFVDYKLERTLAVQLDPTLISPTLQAELFVSQRSTFLCNIPIFSVTADVYPDVFAKICAALQKQAYEKGECVFMVGDLADQLHITAAGVFELDEAPMKNHPKRIQGEEAHWFSEIGLYAEFVLHTATLRARNIAEVFTLTGDDLLLCVHGSPSSMAMFYEYARDFLAMQESSHDKHHRQVEYAQLCCDKNAHYRSLRPDERKLFHNMDVRRHVQDLQHTESPQDPWERLAGLMSDVRSQNQDAGLDASEVGRQLQTLLPELHCAVGSYAVFEEFAARDQAESACVSTVALLCNRYDIYTEQQPDGDKLSLSQWEQLQALVKWSTPSQGEKFAVLVLLGIRALGKSRAVRQQASQGDPDRAVLYLMDSARKVVPSVECLEGRDPSMVDLLQETVLAQEVFKLAQMMQGENVPGNIAELRDFFMHRSTTTFRFYIFYLLGFMSGISGGRGSRFMIARNADAAISAIHLLKHLLDKSPSGIYWSYLISRARPMGLQHRTAEELALVRLACLSRVRDAPGLTALWHSWQACTSSERKLLVEHFLMEGIQERAFVLQFLPDCISCARANALLGLTVLLQVLVDLLSNLFPAVENMPVLRRRQIVTVDLSDLSAFAAAVRNRFIFRTCISRCKFHCTQTAILVQMADENWTRAHQQENDFSNLAYGLRDILVQQSFPDEPRSVEAIDTERV</sequence>
<gene>
    <name evidence="12" type="primary">Dnajb5</name>
    <name evidence="12" type="ORF">SNEC2469_LOCUS1258</name>
</gene>
<dbReference type="SUPFAM" id="SSF81324">
    <property type="entry name" value="Voltage-gated potassium channels"/>
    <property type="match status" value="1"/>
</dbReference>
<feature type="region of interest" description="Disordered" evidence="8">
    <location>
        <begin position="455"/>
        <end position="475"/>
    </location>
</feature>
<dbReference type="Proteomes" id="UP000601435">
    <property type="component" value="Unassembled WGS sequence"/>
</dbReference>
<evidence type="ECO:0000313" key="13">
    <source>
        <dbReference type="Proteomes" id="UP000601435"/>
    </source>
</evidence>
<keyword evidence="4 9" id="KW-1133">Transmembrane helix</keyword>
<dbReference type="Gene3D" id="1.10.287.70">
    <property type="match status" value="1"/>
</dbReference>
<dbReference type="PROSITE" id="PS50042">
    <property type="entry name" value="CNMP_BINDING_3"/>
    <property type="match status" value="1"/>
</dbReference>
<evidence type="ECO:0000256" key="2">
    <source>
        <dbReference type="ARBA" id="ARBA00022448"/>
    </source>
</evidence>
<protein>
    <submittedName>
        <fullName evidence="12">Dnajb5 protein</fullName>
    </submittedName>
</protein>
<dbReference type="Gene3D" id="2.60.120.10">
    <property type="entry name" value="Jelly Rolls"/>
    <property type="match status" value="1"/>
</dbReference>
<evidence type="ECO:0000256" key="9">
    <source>
        <dbReference type="SAM" id="Phobius"/>
    </source>
</evidence>
<dbReference type="CDD" id="cd06257">
    <property type="entry name" value="DnaJ"/>
    <property type="match status" value="1"/>
</dbReference>
<dbReference type="GO" id="GO:0098855">
    <property type="term" value="C:HCN channel complex"/>
    <property type="evidence" value="ECO:0007669"/>
    <property type="project" value="TreeGrafter"/>
</dbReference>
<feature type="transmembrane region" description="Helical" evidence="9">
    <location>
        <begin position="708"/>
        <end position="736"/>
    </location>
</feature>
<keyword evidence="13" id="KW-1185">Reference proteome</keyword>
<dbReference type="PRINTS" id="PR00625">
    <property type="entry name" value="JDOMAIN"/>
</dbReference>
<keyword evidence="2" id="KW-0813">Transport</keyword>
<dbReference type="GO" id="GO:0005249">
    <property type="term" value="F:voltage-gated potassium channel activity"/>
    <property type="evidence" value="ECO:0007669"/>
    <property type="project" value="TreeGrafter"/>
</dbReference>
<dbReference type="InterPro" id="IPR018253">
    <property type="entry name" value="DnaJ_domain_CS"/>
</dbReference>
<evidence type="ECO:0000259" key="11">
    <source>
        <dbReference type="PROSITE" id="PS50076"/>
    </source>
</evidence>
<reference evidence="12" key="1">
    <citation type="submission" date="2021-02" db="EMBL/GenBank/DDBJ databases">
        <authorList>
            <person name="Dougan E. K."/>
            <person name="Rhodes N."/>
            <person name="Thang M."/>
            <person name="Chan C."/>
        </authorList>
    </citation>
    <scope>NUCLEOTIDE SEQUENCE</scope>
</reference>
<comment type="subcellular location">
    <subcellularLocation>
        <location evidence="1">Membrane</location>
        <topology evidence="1">Multi-pass membrane protein</topology>
    </subcellularLocation>
</comment>
<evidence type="ECO:0000256" key="6">
    <source>
        <dbReference type="ARBA" id="ARBA00023136"/>
    </source>
</evidence>
<organism evidence="12 13">
    <name type="scientific">Symbiodinium necroappetens</name>
    <dbReference type="NCBI Taxonomy" id="1628268"/>
    <lineage>
        <taxon>Eukaryota</taxon>
        <taxon>Sar</taxon>
        <taxon>Alveolata</taxon>
        <taxon>Dinophyceae</taxon>
        <taxon>Suessiales</taxon>
        <taxon>Symbiodiniaceae</taxon>
        <taxon>Symbiodinium</taxon>
    </lineage>
</organism>
<dbReference type="InterPro" id="IPR051413">
    <property type="entry name" value="K/Na_HCN_channel"/>
</dbReference>
<dbReference type="Pfam" id="PF00520">
    <property type="entry name" value="Ion_trans"/>
    <property type="match status" value="1"/>
</dbReference>
<feature type="domain" description="Cyclic nucleotide-binding" evidence="10">
    <location>
        <begin position="892"/>
        <end position="986"/>
    </location>
</feature>
<dbReference type="InterPro" id="IPR001623">
    <property type="entry name" value="DnaJ_domain"/>
</dbReference>
<dbReference type="InterPro" id="IPR049232">
    <property type="entry name" value="DUF6829"/>
</dbReference>
<dbReference type="InterPro" id="IPR018490">
    <property type="entry name" value="cNMP-bd_dom_sf"/>
</dbReference>
<evidence type="ECO:0000313" key="12">
    <source>
        <dbReference type="EMBL" id="CAE7193631.1"/>
    </source>
</evidence>
<keyword evidence="5" id="KW-0406">Ion transport</keyword>
<feature type="coiled-coil region" evidence="7">
    <location>
        <begin position="287"/>
        <end position="314"/>
    </location>
</feature>
<feature type="domain" description="J" evidence="11">
    <location>
        <begin position="16"/>
        <end position="80"/>
    </location>
</feature>
<evidence type="ECO:0000256" key="3">
    <source>
        <dbReference type="ARBA" id="ARBA00022692"/>
    </source>
</evidence>
<dbReference type="SUPFAM" id="SSF46565">
    <property type="entry name" value="Chaperone J-domain"/>
    <property type="match status" value="1"/>
</dbReference>
<keyword evidence="7" id="KW-0175">Coiled coil</keyword>
<evidence type="ECO:0000256" key="7">
    <source>
        <dbReference type="SAM" id="Coils"/>
    </source>
</evidence>
<evidence type="ECO:0000259" key="10">
    <source>
        <dbReference type="PROSITE" id="PS50042"/>
    </source>
</evidence>
<dbReference type="InterPro" id="IPR000595">
    <property type="entry name" value="cNMP-bd_dom"/>
</dbReference>
<dbReference type="PROSITE" id="PS50076">
    <property type="entry name" value="DNAJ_2"/>
    <property type="match status" value="1"/>
</dbReference>
<proteinExistence type="predicted"/>
<name>A0A812J0I8_9DINO</name>
<evidence type="ECO:0000256" key="4">
    <source>
        <dbReference type="ARBA" id="ARBA00022989"/>
    </source>
</evidence>
<dbReference type="EMBL" id="CAJNJA010005586">
    <property type="protein sequence ID" value="CAE7193631.1"/>
    <property type="molecule type" value="Genomic_DNA"/>
</dbReference>
<keyword evidence="6 9" id="KW-0472">Membrane</keyword>